<feature type="transmembrane region" description="Helical" evidence="1">
    <location>
        <begin position="207"/>
        <end position="227"/>
    </location>
</feature>
<feature type="transmembrane region" description="Helical" evidence="1">
    <location>
        <begin position="110"/>
        <end position="130"/>
    </location>
</feature>
<dbReference type="OrthoDB" id="2628419at2759"/>
<dbReference type="EMBL" id="JAOTPV010000010">
    <property type="protein sequence ID" value="KAJ4477501.1"/>
    <property type="molecule type" value="Genomic_DNA"/>
</dbReference>
<evidence type="ECO:0000256" key="1">
    <source>
        <dbReference type="SAM" id="Phobius"/>
    </source>
</evidence>
<reference evidence="2" key="1">
    <citation type="submission" date="2022-08" db="EMBL/GenBank/DDBJ databases">
        <title>A Global Phylogenomic Analysis of the Shiitake Genus Lentinula.</title>
        <authorList>
            <consortium name="DOE Joint Genome Institute"/>
            <person name="Sierra-Patev S."/>
            <person name="Min B."/>
            <person name="Naranjo-Ortiz M."/>
            <person name="Looney B."/>
            <person name="Konkel Z."/>
            <person name="Slot J.C."/>
            <person name="Sakamoto Y."/>
            <person name="Steenwyk J.L."/>
            <person name="Rokas A."/>
            <person name="Carro J."/>
            <person name="Camarero S."/>
            <person name="Ferreira P."/>
            <person name="Molpeceres G."/>
            <person name="Ruiz-Duenas F.J."/>
            <person name="Serrano A."/>
            <person name="Henrissat B."/>
            <person name="Drula E."/>
            <person name="Hughes K.W."/>
            <person name="Mata J.L."/>
            <person name="Ishikawa N.K."/>
            <person name="Vargas-Isla R."/>
            <person name="Ushijima S."/>
            <person name="Smith C.A."/>
            <person name="Ahrendt S."/>
            <person name="Andreopoulos W."/>
            <person name="He G."/>
            <person name="Labutti K."/>
            <person name="Lipzen A."/>
            <person name="Ng V."/>
            <person name="Riley R."/>
            <person name="Sandor L."/>
            <person name="Barry K."/>
            <person name="Martinez A.T."/>
            <person name="Xiao Y."/>
            <person name="Gibbons J.G."/>
            <person name="Terashima K."/>
            <person name="Grigoriev I.V."/>
            <person name="Hibbett D.S."/>
        </authorList>
    </citation>
    <scope>NUCLEOTIDE SEQUENCE</scope>
    <source>
        <strain evidence="2">JLM2183</strain>
    </source>
</reference>
<feature type="transmembrane region" description="Helical" evidence="1">
    <location>
        <begin position="142"/>
        <end position="164"/>
    </location>
</feature>
<keyword evidence="1" id="KW-1133">Transmembrane helix</keyword>
<proteinExistence type="predicted"/>
<evidence type="ECO:0000313" key="2">
    <source>
        <dbReference type="EMBL" id="KAJ4477501.1"/>
    </source>
</evidence>
<organism evidence="2 3">
    <name type="scientific">Lentinula aciculospora</name>
    <dbReference type="NCBI Taxonomy" id="153920"/>
    <lineage>
        <taxon>Eukaryota</taxon>
        <taxon>Fungi</taxon>
        <taxon>Dikarya</taxon>
        <taxon>Basidiomycota</taxon>
        <taxon>Agaricomycotina</taxon>
        <taxon>Agaricomycetes</taxon>
        <taxon>Agaricomycetidae</taxon>
        <taxon>Agaricales</taxon>
        <taxon>Marasmiineae</taxon>
        <taxon>Omphalotaceae</taxon>
        <taxon>Lentinula</taxon>
    </lineage>
</organism>
<sequence>MDTVNDLSLSSRSSGASNVSSNLTSIISFLATILGVCYLSMLLWVINLFRMRPRVFKKDYSRHLQRYAPFVYVFIVVNSLAEAACAFWLFIQYIHQQTFPSSSSRSALELIIFCSCWTMFTAGVFTILFMHPTWSTHPVASVGSQTIWVILTLCVWVAGATILACELPSQFLTGRCASVVYCSQVRALFGLCSISLRVGDISFVCEALSLLETIVLTGAMITMVWIVRQSIREALKRVSRQLVVSMMLSR</sequence>
<name>A0A9W9AAI5_9AGAR</name>
<dbReference type="Proteomes" id="UP001150266">
    <property type="component" value="Unassembled WGS sequence"/>
</dbReference>
<protein>
    <submittedName>
        <fullName evidence="2">Uncharacterized protein</fullName>
    </submittedName>
</protein>
<keyword evidence="1" id="KW-0472">Membrane</keyword>
<comment type="caution">
    <text evidence="2">The sequence shown here is derived from an EMBL/GenBank/DDBJ whole genome shotgun (WGS) entry which is preliminary data.</text>
</comment>
<accession>A0A9W9AAI5</accession>
<dbReference type="AlphaFoldDB" id="A0A9W9AAI5"/>
<gene>
    <name evidence="2" type="ORF">J3R30DRAFT_226034</name>
</gene>
<keyword evidence="1" id="KW-0812">Transmembrane</keyword>
<feature type="transmembrane region" description="Helical" evidence="1">
    <location>
        <begin position="26"/>
        <end position="49"/>
    </location>
</feature>
<keyword evidence="3" id="KW-1185">Reference proteome</keyword>
<evidence type="ECO:0000313" key="3">
    <source>
        <dbReference type="Proteomes" id="UP001150266"/>
    </source>
</evidence>
<feature type="transmembrane region" description="Helical" evidence="1">
    <location>
        <begin position="70"/>
        <end position="90"/>
    </location>
</feature>